<gene>
    <name evidence="5" type="ORF">BB560_004705</name>
</gene>
<feature type="domain" description="SH3" evidence="4">
    <location>
        <begin position="193"/>
        <end position="255"/>
    </location>
</feature>
<proteinExistence type="predicted"/>
<comment type="caution">
    <text evidence="5">The sequence shown here is derived from an EMBL/GenBank/DDBJ whole genome shotgun (WGS) entry which is preliminary data.</text>
</comment>
<name>A0A2T9Z8P5_9FUNG</name>
<dbReference type="Proteomes" id="UP000245609">
    <property type="component" value="Unassembled WGS sequence"/>
</dbReference>
<dbReference type="InterPro" id="IPR036028">
    <property type="entry name" value="SH3-like_dom_sf"/>
</dbReference>
<sequence>MEPPKKVIQAIVDFKSRSHVELSFSKGDFFYVTGREDDEDFYQVTNPLKGVRGYVPVKYFKVLETRAMKINKMKSQVQISSNNTSPDQPSITSKSSFISLNDSSPSSRSPFSLPSKTPFSSNLNSSDSKKSPSEPFFHQLSHSNSKPSKNKYKLSLLPFLDLESVFKHSSPDSTTPKSTAVPSPPSPADQHSSQPVFGIVVEDFFASSRDELFVTRNEKVRILAQNSNNWLLIEIISKPFLTGLVPSSCIAIIDPSTNSLHQNPKAFFSKHNLYIPTVDDWSSSSSNKTLTDFYDRSENNTSSSTHIDSDCASSSASVSNLALGSTKRSSSNQNSYNSTSSATTFSDLPSVNSRNHPATNMVKSYTCTDLSSSDHHSPTCLCCRSIVKISVTSFIWKNGSFLFTSKISLSDNTTCQVHKSFDSYLQLFKDASIQFPSLSSLYASLSSKNSSSSFMNNSIASKRLDDIKHFIDSASKLCPPFLFSPLLTNFLGLQNVNSSSTYSLQSLNFSKLASRTETLPTNFNDSFVSNSSPKSSSSAQVKVKVNCQGDIVVFKLPITCPLNSLIQRIESKLFTSDFETKSFKLFARVAYNNKIGKPIDTQLTNDSELYHALSSAINDKLFISVVY</sequence>
<feature type="compositionally biased region" description="Low complexity" evidence="3">
    <location>
        <begin position="329"/>
        <end position="346"/>
    </location>
</feature>
<feature type="domain" description="SH3" evidence="4">
    <location>
        <begin position="3"/>
        <end position="65"/>
    </location>
</feature>
<accession>A0A2T9Z8P5</accession>
<dbReference type="AlphaFoldDB" id="A0A2T9Z8P5"/>
<dbReference type="STRING" id="133381.A0A2T9Z8P5"/>
<keyword evidence="6" id="KW-1185">Reference proteome</keyword>
<feature type="region of interest" description="Disordered" evidence="3">
    <location>
        <begin position="168"/>
        <end position="193"/>
    </location>
</feature>
<evidence type="ECO:0000256" key="1">
    <source>
        <dbReference type="ARBA" id="ARBA00022443"/>
    </source>
</evidence>
<evidence type="ECO:0000256" key="3">
    <source>
        <dbReference type="SAM" id="MobiDB-lite"/>
    </source>
</evidence>
<feature type="region of interest" description="Disordered" evidence="3">
    <location>
        <begin position="325"/>
        <end position="357"/>
    </location>
</feature>
<dbReference type="SUPFAM" id="SSF54277">
    <property type="entry name" value="CAD &amp; PB1 domains"/>
    <property type="match status" value="1"/>
</dbReference>
<keyword evidence="1 2" id="KW-0728">SH3 domain</keyword>
<dbReference type="Pfam" id="PF07653">
    <property type="entry name" value="SH3_2"/>
    <property type="match status" value="1"/>
</dbReference>
<dbReference type="Gene3D" id="3.30.1520.10">
    <property type="entry name" value="Phox-like domain"/>
    <property type="match status" value="1"/>
</dbReference>
<dbReference type="SUPFAM" id="SSF50044">
    <property type="entry name" value="SH3-domain"/>
    <property type="match status" value="2"/>
</dbReference>
<evidence type="ECO:0000313" key="6">
    <source>
        <dbReference type="Proteomes" id="UP000245609"/>
    </source>
</evidence>
<dbReference type="Gene3D" id="3.10.20.90">
    <property type="entry name" value="Phosphatidylinositol 3-kinase Catalytic Subunit, Chain A, domain 1"/>
    <property type="match status" value="1"/>
</dbReference>
<dbReference type="InterPro" id="IPR001452">
    <property type="entry name" value="SH3_domain"/>
</dbReference>
<dbReference type="OrthoDB" id="548867at2759"/>
<feature type="region of interest" description="Disordered" evidence="3">
    <location>
        <begin position="75"/>
        <end position="149"/>
    </location>
</feature>
<protein>
    <recommendedName>
        <fullName evidence="4">SH3 domain-containing protein</fullName>
    </recommendedName>
</protein>
<evidence type="ECO:0000259" key="4">
    <source>
        <dbReference type="PROSITE" id="PS50002"/>
    </source>
</evidence>
<reference evidence="5 6" key="1">
    <citation type="journal article" date="2018" name="MBio">
        <title>Comparative Genomics Reveals the Core Gene Toolbox for the Fungus-Insect Symbiosis.</title>
        <authorList>
            <person name="Wang Y."/>
            <person name="Stata M."/>
            <person name="Wang W."/>
            <person name="Stajich J.E."/>
            <person name="White M.M."/>
            <person name="Moncalvo J.M."/>
        </authorList>
    </citation>
    <scope>NUCLEOTIDE SEQUENCE [LARGE SCALE GENOMIC DNA]</scope>
    <source>
        <strain evidence="5 6">SC-DP-2</strain>
    </source>
</reference>
<feature type="compositionally biased region" description="Polar residues" evidence="3">
    <location>
        <begin position="171"/>
        <end position="181"/>
    </location>
</feature>
<dbReference type="InterPro" id="IPR036871">
    <property type="entry name" value="PX_dom_sf"/>
</dbReference>
<dbReference type="SMART" id="SM00326">
    <property type="entry name" value="SH3"/>
    <property type="match status" value="2"/>
</dbReference>
<dbReference type="Gene3D" id="2.30.30.40">
    <property type="entry name" value="SH3 Domains"/>
    <property type="match status" value="2"/>
</dbReference>
<dbReference type="PROSITE" id="PS50002">
    <property type="entry name" value="SH3"/>
    <property type="match status" value="2"/>
</dbReference>
<evidence type="ECO:0000256" key="2">
    <source>
        <dbReference type="PROSITE-ProRule" id="PRU00192"/>
    </source>
</evidence>
<feature type="compositionally biased region" description="Polar residues" evidence="3">
    <location>
        <begin position="75"/>
        <end position="102"/>
    </location>
</feature>
<dbReference type="GO" id="GO:0035091">
    <property type="term" value="F:phosphatidylinositol binding"/>
    <property type="evidence" value="ECO:0007669"/>
    <property type="project" value="InterPro"/>
</dbReference>
<evidence type="ECO:0000313" key="5">
    <source>
        <dbReference type="EMBL" id="PVV00897.1"/>
    </source>
</evidence>
<organism evidence="5 6">
    <name type="scientific">Smittium megazygosporum</name>
    <dbReference type="NCBI Taxonomy" id="133381"/>
    <lineage>
        <taxon>Eukaryota</taxon>
        <taxon>Fungi</taxon>
        <taxon>Fungi incertae sedis</taxon>
        <taxon>Zoopagomycota</taxon>
        <taxon>Kickxellomycotina</taxon>
        <taxon>Harpellomycetes</taxon>
        <taxon>Harpellales</taxon>
        <taxon>Legeriomycetaceae</taxon>
        <taxon>Smittium</taxon>
    </lineage>
</organism>
<dbReference type="EMBL" id="MBFS01001528">
    <property type="protein sequence ID" value="PVV00897.1"/>
    <property type="molecule type" value="Genomic_DNA"/>
</dbReference>
<feature type="compositionally biased region" description="Polar residues" evidence="3">
    <location>
        <begin position="347"/>
        <end position="357"/>
    </location>
</feature>
<feature type="compositionally biased region" description="Low complexity" evidence="3">
    <location>
        <begin position="103"/>
        <end position="126"/>
    </location>
</feature>
<dbReference type="SUPFAM" id="SSF64268">
    <property type="entry name" value="PX domain"/>
    <property type="match status" value="1"/>
</dbReference>